<protein>
    <submittedName>
        <fullName evidence="1">DUF2291 domain-containing protein</fullName>
    </submittedName>
</protein>
<name>A0A4Q2U9Q0_9HYPH</name>
<evidence type="ECO:0000313" key="2">
    <source>
        <dbReference type="Proteomes" id="UP000290759"/>
    </source>
</evidence>
<comment type="caution">
    <text evidence="1">The sequence shown here is derived from an EMBL/GenBank/DDBJ whole genome shotgun (WGS) entry which is preliminary data.</text>
</comment>
<accession>A0A4Q2U9Q0</accession>
<sequence>MRFIFLALAGVTGVALSISGCRIEKTPAADPNQTATSVFINDGSFDPAAMVEADWSGKILPFIRSKAGPYDAVAEAIKASPDDAGARYGFRENQAGASWTYATDIDGTVTAANTDSRAATLDVKTRGGHLVTLQLGPVVRGTAIRDILSLHPFGSFKNQVDYAQYGKALNTKANATALAVAPRQDLVGRHVTATGVFASASGDAPPLVTPVELTVGPKP</sequence>
<dbReference type="PIRSF" id="PIRSF033535">
    <property type="entry name" value="UCP033535_plp"/>
    <property type="match status" value="1"/>
</dbReference>
<reference evidence="1 2" key="2">
    <citation type="submission" date="2019-02" db="EMBL/GenBank/DDBJ databases">
        <title>'Lichenibacterium ramalinii' gen. nov. sp. nov., 'Lichenibacterium minor' gen. nov. sp. nov.</title>
        <authorList>
            <person name="Pankratov T."/>
        </authorList>
    </citation>
    <scope>NUCLEOTIDE SEQUENCE [LARGE SCALE GENOMIC DNA]</scope>
    <source>
        <strain evidence="1 2">RmlP026</strain>
    </source>
</reference>
<dbReference type="SUPFAM" id="SSF141318">
    <property type="entry name" value="TM0957-like"/>
    <property type="match status" value="1"/>
</dbReference>
<dbReference type="AlphaFoldDB" id="A0A4Q2U9Q0"/>
<proteinExistence type="predicted"/>
<organism evidence="1 2">
    <name type="scientific">Lichenibacterium minor</name>
    <dbReference type="NCBI Taxonomy" id="2316528"/>
    <lineage>
        <taxon>Bacteria</taxon>
        <taxon>Pseudomonadati</taxon>
        <taxon>Pseudomonadota</taxon>
        <taxon>Alphaproteobacteria</taxon>
        <taxon>Hyphomicrobiales</taxon>
        <taxon>Lichenihabitantaceae</taxon>
        <taxon>Lichenibacterium</taxon>
    </lineage>
</organism>
<dbReference type="EMBL" id="QYBB01000002">
    <property type="protein sequence ID" value="RYC33559.1"/>
    <property type="molecule type" value="Genomic_DNA"/>
</dbReference>
<reference evidence="1 2" key="1">
    <citation type="submission" date="2018-12" db="EMBL/GenBank/DDBJ databases">
        <authorList>
            <person name="Grouzdev D.S."/>
            <person name="Krutkina M.S."/>
        </authorList>
    </citation>
    <scope>NUCLEOTIDE SEQUENCE [LARGE SCALE GENOMIC DNA]</scope>
    <source>
        <strain evidence="1 2">RmlP026</strain>
    </source>
</reference>
<evidence type="ECO:0000313" key="1">
    <source>
        <dbReference type="EMBL" id="RYC33559.1"/>
    </source>
</evidence>
<dbReference type="OrthoDB" id="156515at2"/>
<dbReference type="InterPro" id="IPR014582">
    <property type="entry name" value="UCP033535_lipo"/>
</dbReference>
<dbReference type="RefSeq" id="WP_129223561.1">
    <property type="nucleotide sequence ID" value="NZ_QYBB01000002.1"/>
</dbReference>
<keyword evidence="2" id="KW-1185">Reference proteome</keyword>
<gene>
    <name evidence="1" type="ORF">D3273_03600</name>
</gene>
<dbReference type="Pfam" id="PF10054">
    <property type="entry name" value="DUF2291"/>
    <property type="match status" value="1"/>
</dbReference>
<dbReference type="Proteomes" id="UP000290759">
    <property type="component" value="Unassembled WGS sequence"/>
</dbReference>
<dbReference type="InterPro" id="IPR036215">
    <property type="entry name" value="TM0957-like_sf"/>
</dbReference>
<dbReference type="PROSITE" id="PS51257">
    <property type="entry name" value="PROKAR_LIPOPROTEIN"/>
    <property type="match status" value="1"/>
</dbReference>